<dbReference type="EMBL" id="KQ982409">
    <property type="protein sequence ID" value="KYQ56759.1"/>
    <property type="molecule type" value="Genomic_DNA"/>
</dbReference>
<sequence>MPKVPGSILSKNPLFGTGIKTVSPICSWQLNNQRAHHKHTREV</sequence>
<organism evidence="1 2">
    <name type="scientific">Mycetomoellerius zeteki</name>
    <dbReference type="NCBI Taxonomy" id="64791"/>
    <lineage>
        <taxon>Eukaryota</taxon>
        <taxon>Metazoa</taxon>
        <taxon>Ecdysozoa</taxon>
        <taxon>Arthropoda</taxon>
        <taxon>Hexapoda</taxon>
        <taxon>Insecta</taxon>
        <taxon>Pterygota</taxon>
        <taxon>Neoptera</taxon>
        <taxon>Endopterygota</taxon>
        <taxon>Hymenoptera</taxon>
        <taxon>Apocrita</taxon>
        <taxon>Aculeata</taxon>
        <taxon>Formicoidea</taxon>
        <taxon>Formicidae</taxon>
        <taxon>Myrmicinae</taxon>
        <taxon>Mycetomoellerius</taxon>
    </lineage>
</organism>
<accession>A0A151X8V1</accession>
<proteinExistence type="predicted"/>
<dbReference type="Proteomes" id="UP000075809">
    <property type="component" value="Unassembled WGS sequence"/>
</dbReference>
<gene>
    <name evidence="1" type="ORF">ALC60_04358</name>
</gene>
<keyword evidence="2" id="KW-1185">Reference proteome</keyword>
<name>A0A151X8V1_9HYME</name>
<dbReference type="AlphaFoldDB" id="A0A151X8V1"/>
<reference evidence="1 2" key="1">
    <citation type="submission" date="2015-09" db="EMBL/GenBank/DDBJ databases">
        <title>Trachymyrmex zeteki WGS genome.</title>
        <authorList>
            <person name="Nygaard S."/>
            <person name="Hu H."/>
            <person name="Boomsma J."/>
            <person name="Zhang G."/>
        </authorList>
    </citation>
    <scope>NUCLEOTIDE SEQUENCE [LARGE SCALE GENOMIC DNA]</scope>
    <source>
        <strain evidence="1">Tzet28-1</strain>
        <tissue evidence="1">Whole body</tissue>
    </source>
</reference>
<protein>
    <submittedName>
        <fullName evidence="1">Uncharacterized protein</fullName>
    </submittedName>
</protein>
<evidence type="ECO:0000313" key="2">
    <source>
        <dbReference type="Proteomes" id="UP000075809"/>
    </source>
</evidence>
<evidence type="ECO:0000313" key="1">
    <source>
        <dbReference type="EMBL" id="KYQ56759.1"/>
    </source>
</evidence>